<organism evidence="3 4">
    <name type="scientific">Bacillus changyiensis</name>
    <dbReference type="NCBI Taxonomy" id="3004103"/>
    <lineage>
        <taxon>Bacteria</taxon>
        <taxon>Bacillati</taxon>
        <taxon>Bacillota</taxon>
        <taxon>Bacilli</taxon>
        <taxon>Bacillales</taxon>
        <taxon>Bacillaceae</taxon>
        <taxon>Bacillus</taxon>
    </lineage>
</organism>
<evidence type="ECO:0000256" key="1">
    <source>
        <dbReference type="ARBA" id="ARBA00023002"/>
    </source>
</evidence>
<proteinExistence type="predicted"/>
<evidence type="ECO:0000259" key="2">
    <source>
        <dbReference type="Pfam" id="PF00248"/>
    </source>
</evidence>
<evidence type="ECO:0000313" key="3">
    <source>
        <dbReference type="EMBL" id="MDA7027626.1"/>
    </source>
</evidence>
<dbReference type="InterPro" id="IPR036812">
    <property type="entry name" value="NAD(P)_OxRdtase_dom_sf"/>
</dbReference>
<dbReference type="CDD" id="cd19087">
    <property type="entry name" value="AKR_AKR12A1_B1_C1"/>
    <property type="match status" value="1"/>
</dbReference>
<accession>A0ABT4X5Q7</accession>
<sequence>MEFRTVGKTGIQVSNLCFGTMSFGGNADAETSKAMYKRCREAGINFFDTADVYSGGCSEEILGECIAHERENIVLTSKVFWNTSRDINAKGLSRKHIMLGIESSLRRLKTDYIDFYFVHDFDEQTSIEEILRTLDDLQRQGKILYPAVSNWAAWQMTKALGISAKEQLARFELIQPMYNLVKRQAEVEILPMAKSEQIGVITYSPLGAGLLTGKYGINKRPEQGRLVEDTRYGDRYDANENFAVAEQFTDYAKQYAIKPATLAVAWVKSNPSVTAPIIGARNLEQLEDSLAAADFKMSPEMYAEISRLSRMPAPATDRAEVLTGKWS</sequence>
<protein>
    <submittedName>
        <fullName evidence="3">Aldo/keto reductase</fullName>
    </submittedName>
</protein>
<dbReference type="Gene3D" id="3.20.20.100">
    <property type="entry name" value="NADP-dependent oxidoreductase domain"/>
    <property type="match status" value="1"/>
</dbReference>
<keyword evidence="4" id="KW-1185">Reference proteome</keyword>
<comment type="caution">
    <text evidence="3">The sequence shown here is derived from an EMBL/GenBank/DDBJ whole genome shotgun (WGS) entry which is preliminary data.</text>
</comment>
<feature type="domain" description="NADP-dependent oxidoreductase" evidence="2">
    <location>
        <begin position="16"/>
        <end position="308"/>
    </location>
</feature>
<dbReference type="PANTHER" id="PTHR43364:SF4">
    <property type="entry name" value="NAD(P)-LINKED OXIDOREDUCTASE SUPERFAMILY PROTEIN"/>
    <property type="match status" value="1"/>
</dbReference>
<dbReference type="EMBL" id="JAQKAB010000009">
    <property type="protein sequence ID" value="MDA7027626.1"/>
    <property type="molecule type" value="Genomic_DNA"/>
</dbReference>
<name>A0ABT4X5Q7_9BACI</name>
<reference evidence="3 4" key="1">
    <citation type="submission" date="2023-01" db="EMBL/GenBank/DDBJ databases">
        <title>Bacillus changyiensis sp. nov., isolated from a coastal deposit.</title>
        <authorList>
            <person name="Xiao G."/>
            <person name="Lai Q."/>
            <person name="Hu Z."/>
            <person name="Shao Z."/>
        </authorList>
    </citation>
    <scope>NUCLEOTIDE SEQUENCE [LARGE SCALE GENOMIC DNA]</scope>
    <source>
        <strain evidence="3 4">CLL-7-23</strain>
    </source>
</reference>
<gene>
    <name evidence="3" type="ORF">PJ311_13635</name>
</gene>
<dbReference type="Pfam" id="PF00248">
    <property type="entry name" value="Aldo_ket_red"/>
    <property type="match status" value="1"/>
</dbReference>
<dbReference type="PANTHER" id="PTHR43364">
    <property type="entry name" value="NADH-SPECIFIC METHYLGLYOXAL REDUCTASE-RELATED"/>
    <property type="match status" value="1"/>
</dbReference>
<dbReference type="Proteomes" id="UP001211894">
    <property type="component" value="Unassembled WGS sequence"/>
</dbReference>
<keyword evidence="1" id="KW-0560">Oxidoreductase</keyword>
<dbReference type="RefSeq" id="WP_271341458.1">
    <property type="nucleotide sequence ID" value="NZ_JAQKAB010000009.1"/>
</dbReference>
<dbReference type="SUPFAM" id="SSF51430">
    <property type="entry name" value="NAD(P)-linked oxidoreductase"/>
    <property type="match status" value="1"/>
</dbReference>
<dbReference type="InterPro" id="IPR050523">
    <property type="entry name" value="AKR_Detox_Biosynth"/>
</dbReference>
<dbReference type="InterPro" id="IPR023210">
    <property type="entry name" value="NADP_OxRdtase_dom"/>
</dbReference>
<evidence type="ECO:0000313" key="4">
    <source>
        <dbReference type="Proteomes" id="UP001211894"/>
    </source>
</evidence>